<name>A0AAP0IPR5_9MAGN</name>
<keyword evidence="2" id="KW-1185">Reference proteome</keyword>
<sequence length="59" mass="6979">MRISRKSNIQFANQTKRPHQIFVSNKRKIQNPRGMEGGNRLRGKDLEENRNRGRIILYG</sequence>
<protein>
    <submittedName>
        <fullName evidence="1">Uncharacterized protein</fullName>
    </submittedName>
</protein>
<evidence type="ECO:0000313" key="1">
    <source>
        <dbReference type="EMBL" id="KAK9119180.1"/>
    </source>
</evidence>
<accession>A0AAP0IPR5</accession>
<evidence type="ECO:0000313" key="2">
    <source>
        <dbReference type="Proteomes" id="UP001419268"/>
    </source>
</evidence>
<comment type="caution">
    <text evidence="1">The sequence shown here is derived from an EMBL/GenBank/DDBJ whole genome shotgun (WGS) entry which is preliminary data.</text>
</comment>
<dbReference type="EMBL" id="JBBNAG010000007">
    <property type="protein sequence ID" value="KAK9119180.1"/>
    <property type="molecule type" value="Genomic_DNA"/>
</dbReference>
<dbReference type="Proteomes" id="UP001419268">
    <property type="component" value="Unassembled WGS sequence"/>
</dbReference>
<proteinExistence type="predicted"/>
<organism evidence="1 2">
    <name type="scientific">Stephania cephalantha</name>
    <dbReference type="NCBI Taxonomy" id="152367"/>
    <lineage>
        <taxon>Eukaryota</taxon>
        <taxon>Viridiplantae</taxon>
        <taxon>Streptophyta</taxon>
        <taxon>Embryophyta</taxon>
        <taxon>Tracheophyta</taxon>
        <taxon>Spermatophyta</taxon>
        <taxon>Magnoliopsida</taxon>
        <taxon>Ranunculales</taxon>
        <taxon>Menispermaceae</taxon>
        <taxon>Menispermoideae</taxon>
        <taxon>Cissampelideae</taxon>
        <taxon>Stephania</taxon>
    </lineage>
</organism>
<gene>
    <name evidence="1" type="ORF">Scep_017273</name>
</gene>
<dbReference type="AlphaFoldDB" id="A0AAP0IPR5"/>
<reference evidence="1 2" key="1">
    <citation type="submission" date="2024-01" db="EMBL/GenBank/DDBJ databases">
        <title>Genome assemblies of Stephania.</title>
        <authorList>
            <person name="Yang L."/>
        </authorList>
    </citation>
    <scope>NUCLEOTIDE SEQUENCE [LARGE SCALE GENOMIC DNA]</scope>
    <source>
        <strain evidence="1">JXDWG</strain>
        <tissue evidence="1">Leaf</tissue>
    </source>
</reference>